<dbReference type="GO" id="GO:0005506">
    <property type="term" value="F:iron ion binding"/>
    <property type="evidence" value="ECO:0007669"/>
    <property type="project" value="InterPro"/>
</dbReference>
<keyword evidence="3" id="KW-1133">Transmembrane helix</keyword>
<evidence type="ECO:0000256" key="4">
    <source>
        <dbReference type="ARBA" id="ARBA00023136"/>
    </source>
</evidence>
<evidence type="ECO:0000256" key="3">
    <source>
        <dbReference type="ARBA" id="ARBA00022989"/>
    </source>
</evidence>
<evidence type="ECO:0000313" key="7">
    <source>
        <dbReference type="Proteomes" id="UP000799770"/>
    </source>
</evidence>
<dbReference type="Proteomes" id="UP000799770">
    <property type="component" value="Unassembled WGS sequence"/>
</dbReference>
<dbReference type="InterPro" id="IPR050307">
    <property type="entry name" value="Sterol_Desaturase_Related"/>
</dbReference>
<evidence type="ECO:0000259" key="5">
    <source>
        <dbReference type="Pfam" id="PF04116"/>
    </source>
</evidence>
<dbReference type="OrthoDB" id="1658724at2759"/>
<sequence>MNSTTYLSPMAADSYWSSFEEISKYNVSLNYFERLWAAWYAYMGNDILATGIMSLTMHELVYFGRSLPWIIIDAIPYFRKYKIQHQKIPTAWEQWQCALLVLLSHFTVEIVQIWGFHPMCQFFGLSTSVPFPSIYKMAYQIAIFFVFEDAYHYWSHRAMHHWSFLYKNIHKIHHQYSAPFGLAAEYASPIEVMILGLGTVGVPILYCAITKDLHILTMYLWIVFRLFQAIDAHSGYEFPWSLHHFLPFWAGAEHHDVHHERFIGNYSSSFRWWDYVLDTEAGPEASKKRRERKLATTKKAQ</sequence>
<comment type="subcellular location">
    <subcellularLocation>
        <location evidence="1">Membrane</location>
    </subcellularLocation>
</comment>
<organism evidence="6 7">
    <name type="scientific">Lophiotrema nucula</name>
    <dbReference type="NCBI Taxonomy" id="690887"/>
    <lineage>
        <taxon>Eukaryota</taxon>
        <taxon>Fungi</taxon>
        <taxon>Dikarya</taxon>
        <taxon>Ascomycota</taxon>
        <taxon>Pezizomycotina</taxon>
        <taxon>Dothideomycetes</taxon>
        <taxon>Pleosporomycetidae</taxon>
        <taxon>Pleosporales</taxon>
        <taxon>Lophiotremataceae</taxon>
        <taxon>Lophiotrema</taxon>
    </lineage>
</organism>
<dbReference type="GO" id="GO:0008610">
    <property type="term" value="P:lipid biosynthetic process"/>
    <property type="evidence" value="ECO:0007669"/>
    <property type="project" value="InterPro"/>
</dbReference>
<accession>A0A6A5YLF7</accession>
<dbReference type="GO" id="GO:0016491">
    <property type="term" value="F:oxidoreductase activity"/>
    <property type="evidence" value="ECO:0007669"/>
    <property type="project" value="InterPro"/>
</dbReference>
<dbReference type="PANTHER" id="PTHR11863">
    <property type="entry name" value="STEROL DESATURASE"/>
    <property type="match status" value="1"/>
</dbReference>
<protein>
    <submittedName>
        <fullName evidence="6">Fatty acid hydroxylase superfamily-domain-containing protein</fullName>
    </submittedName>
</protein>
<dbReference type="AlphaFoldDB" id="A0A6A5YLF7"/>
<gene>
    <name evidence="6" type="ORF">BDV96DRAFT_588423</name>
</gene>
<evidence type="ECO:0000256" key="1">
    <source>
        <dbReference type="ARBA" id="ARBA00004370"/>
    </source>
</evidence>
<dbReference type="EMBL" id="ML977351">
    <property type="protein sequence ID" value="KAF2107932.1"/>
    <property type="molecule type" value="Genomic_DNA"/>
</dbReference>
<name>A0A6A5YLF7_9PLEO</name>
<keyword evidence="7" id="KW-1185">Reference proteome</keyword>
<dbReference type="GO" id="GO:0016020">
    <property type="term" value="C:membrane"/>
    <property type="evidence" value="ECO:0007669"/>
    <property type="project" value="UniProtKB-SubCell"/>
</dbReference>
<reference evidence="6" key="1">
    <citation type="journal article" date="2020" name="Stud. Mycol.">
        <title>101 Dothideomycetes genomes: a test case for predicting lifestyles and emergence of pathogens.</title>
        <authorList>
            <person name="Haridas S."/>
            <person name="Albert R."/>
            <person name="Binder M."/>
            <person name="Bloem J."/>
            <person name="Labutti K."/>
            <person name="Salamov A."/>
            <person name="Andreopoulos B."/>
            <person name="Baker S."/>
            <person name="Barry K."/>
            <person name="Bills G."/>
            <person name="Bluhm B."/>
            <person name="Cannon C."/>
            <person name="Castanera R."/>
            <person name="Culley D."/>
            <person name="Daum C."/>
            <person name="Ezra D."/>
            <person name="Gonzalez J."/>
            <person name="Henrissat B."/>
            <person name="Kuo A."/>
            <person name="Liang C."/>
            <person name="Lipzen A."/>
            <person name="Lutzoni F."/>
            <person name="Magnuson J."/>
            <person name="Mondo S."/>
            <person name="Nolan M."/>
            <person name="Ohm R."/>
            <person name="Pangilinan J."/>
            <person name="Park H.-J."/>
            <person name="Ramirez L."/>
            <person name="Alfaro M."/>
            <person name="Sun H."/>
            <person name="Tritt A."/>
            <person name="Yoshinaga Y."/>
            <person name="Zwiers L.-H."/>
            <person name="Turgeon B."/>
            <person name="Goodwin S."/>
            <person name="Spatafora J."/>
            <person name="Crous P."/>
            <person name="Grigoriev I."/>
        </authorList>
    </citation>
    <scope>NUCLEOTIDE SEQUENCE</scope>
    <source>
        <strain evidence="6">CBS 627.86</strain>
    </source>
</reference>
<dbReference type="Pfam" id="PF04116">
    <property type="entry name" value="FA_hydroxylase"/>
    <property type="match status" value="1"/>
</dbReference>
<keyword evidence="2" id="KW-0812">Transmembrane</keyword>
<evidence type="ECO:0000313" key="6">
    <source>
        <dbReference type="EMBL" id="KAF2107932.1"/>
    </source>
</evidence>
<feature type="domain" description="Fatty acid hydroxylase" evidence="5">
    <location>
        <begin position="142"/>
        <end position="279"/>
    </location>
</feature>
<keyword evidence="4" id="KW-0472">Membrane</keyword>
<proteinExistence type="predicted"/>
<dbReference type="InterPro" id="IPR006694">
    <property type="entry name" value="Fatty_acid_hydroxylase"/>
</dbReference>
<evidence type="ECO:0000256" key="2">
    <source>
        <dbReference type="ARBA" id="ARBA00022692"/>
    </source>
</evidence>